<sequence length="225" mass="26527">MIKTEFGNFDGDSWEDLCQVCFQLKYEDEGYQEMVAYSNGDLGIEGFTRTGKVFQCYCPKAPYEADELYEKQREKINKDLNKLIKYKDELRKYLGNVKIKTWYFITPYFHKKDIVKYCVSKAKDMKELKLEILDEEFDVLINNVNFIARELPDALNMKKIKINVNLGEEINNKDIEEFKEADIGGINNLVRKSTSLISKEKVRNKYIEKQLTNYLKGKKQMDLLD</sequence>
<dbReference type="RefSeq" id="WP_003370853.1">
    <property type="nucleotide sequence ID" value="NZ_JACBBA010000001.1"/>
</dbReference>
<evidence type="ECO:0000313" key="1">
    <source>
        <dbReference type="EMBL" id="NFV25071.1"/>
    </source>
</evidence>
<reference evidence="1 2" key="1">
    <citation type="submission" date="2019-04" db="EMBL/GenBank/DDBJ databases">
        <title>Genome sequencing of Clostridium botulinum Groups I-IV and Clostridium butyricum.</title>
        <authorList>
            <person name="Brunt J."/>
            <person name="Van Vliet A.H.M."/>
            <person name="Stringer S.C."/>
            <person name="Carter A.T."/>
            <person name="Peck M.W."/>
        </authorList>
    </citation>
    <scope>NUCLEOTIDE SEQUENCE [LARGE SCALE GENOMIC DNA]</scope>
    <source>
        <strain evidence="1 2">BL81</strain>
    </source>
</reference>
<dbReference type="Proteomes" id="UP000486903">
    <property type="component" value="Unassembled WGS sequence"/>
</dbReference>
<dbReference type="EMBL" id="SXFB01000001">
    <property type="protein sequence ID" value="NFV25071.1"/>
    <property type="molecule type" value="Genomic_DNA"/>
</dbReference>
<proteinExistence type="predicted"/>
<accession>A0A6B4JKE6</accession>
<gene>
    <name evidence="1" type="ORF">FDG31_02635</name>
</gene>
<protein>
    <submittedName>
        <fullName evidence="1">Uncharacterized protein</fullName>
    </submittedName>
</protein>
<organism evidence="1 2">
    <name type="scientific">Clostridium botulinum</name>
    <dbReference type="NCBI Taxonomy" id="1491"/>
    <lineage>
        <taxon>Bacteria</taxon>
        <taxon>Bacillati</taxon>
        <taxon>Bacillota</taxon>
        <taxon>Clostridia</taxon>
        <taxon>Eubacteriales</taxon>
        <taxon>Clostridiaceae</taxon>
        <taxon>Clostridium</taxon>
    </lineage>
</organism>
<comment type="caution">
    <text evidence="1">The sequence shown here is derived from an EMBL/GenBank/DDBJ whole genome shotgun (WGS) entry which is preliminary data.</text>
</comment>
<name>A0A6B4JKE6_CLOBO</name>
<dbReference type="AlphaFoldDB" id="A0A6B4JKE6"/>
<evidence type="ECO:0000313" key="2">
    <source>
        <dbReference type="Proteomes" id="UP000486903"/>
    </source>
</evidence>